<feature type="domain" description="CoA carboxyltransferase C-terminal" evidence="3">
    <location>
        <begin position="291"/>
        <end position="538"/>
    </location>
</feature>
<dbReference type="PROSITE" id="PS50989">
    <property type="entry name" value="COA_CT_CTER"/>
    <property type="match status" value="1"/>
</dbReference>
<accession>A0A2W5KIK8</accession>
<dbReference type="GO" id="GO:0004658">
    <property type="term" value="F:propionyl-CoA carboxylase activity"/>
    <property type="evidence" value="ECO:0007669"/>
    <property type="project" value="TreeGrafter"/>
</dbReference>
<dbReference type="Gene3D" id="3.90.226.10">
    <property type="entry name" value="2-enoyl-CoA Hydratase, Chain A, domain 1"/>
    <property type="match status" value="2"/>
</dbReference>
<dbReference type="InterPro" id="IPR051047">
    <property type="entry name" value="AccD/PCCB"/>
</dbReference>
<dbReference type="InterPro" id="IPR029045">
    <property type="entry name" value="ClpP/crotonase-like_dom_sf"/>
</dbReference>
<evidence type="ECO:0000259" key="2">
    <source>
        <dbReference type="PROSITE" id="PS50980"/>
    </source>
</evidence>
<dbReference type="GO" id="GO:0016740">
    <property type="term" value="F:transferase activity"/>
    <property type="evidence" value="ECO:0007669"/>
    <property type="project" value="UniProtKB-KW"/>
</dbReference>
<dbReference type="InterPro" id="IPR011762">
    <property type="entry name" value="COA_CT_N"/>
</dbReference>
<reference evidence="4 5" key="1">
    <citation type="submission" date="2017-08" db="EMBL/GenBank/DDBJ databases">
        <title>Infants hospitalized years apart are colonized by the same room-sourced microbial strains.</title>
        <authorList>
            <person name="Brooks B."/>
            <person name="Olm M.R."/>
            <person name="Firek B.A."/>
            <person name="Baker R."/>
            <person name="Thomas B.C."/>
            <person name="Morowitz M.J."/>
            <person name="Banfield J.F."/>
        </authorList>
    </citation>
    <scope>NUCLEOTIDE SEQUENCE [LARGE SCALE GENOMIC DNA]</scope>
    <source>
        <strain evidence="4">S2_006_000_R1_57</strain>
    </source>
</reference>
<feature type="domain" description="CoA carboxyltransferase N-terminal" evidence="2">
    <location>
        <begin position="13"/>
        <end position="277"/>
    </location>
</feature>
<dbReference type="RefSeq" id="WP_290598953.1">
    <property type="nucleotide sequence ID" value="NZ_JAPJOB010000004.1"/>
</dbReference>
<proteinExistence type="inferred from homology"/>
<sequence length="545" mass="58262">MHMSNGAPSIHTTAGKLNELRRRMAKAQAPVGAEAIDKIHAAGRMTARERVLALLDEGSFVETDALAKSRSNSYSMAAFKPVGDGVVTGYGTVDGRSVCVFSADATVLNGTVGEVTGEKIVKILDLAIKTGRPLVSILDGQGARLEEGINSLAFYGQIFQRLVKASGLIPQISVVLGKCSGGNVFASALQDFVIMVRGQSEMLVGTPQMIAARSADARSVDATTKDTGEDVGGADVQMEKTGLCHYVADDEEDALTYAKELLAYLPSNNRAEAPKQPWVKLPGAPGSHPRPEDLELDSLIPDSDAAPYDMLGIIQRIVDDGEFMQVQAGRAANMLTGFTRIEGRSVAIVANQPQVLAGAIDKAAAEKAARFIRTCDAFNIPVITLVDVPGFLPSLEEERTGAVRSAAKLFYAYGEAVTPRVTVVVRKAFGEAYNAMGSKHLGADINLAWPTAQIAIDDAANSVPYLYRQQLAEAAEKGEDADALAEKFLAEYEAQVINPYVAAERGFVDSVIPPSHTRDEIAIALRLLERKVVPEYPKRHGNIPL</sequence>
<dbReference type="PROSITE" id="PS50980">
    <property type="entry name" value="COA_CT_NTER"/>
    <property type="match status" value="1"/>
</dbReference>
<gene>
    <name evidence="4" type="ORF">DI579_03390</name>
</gene>
<keyword evidence="4" id="KW-0808">Transferase</keyword>
<dbReference type="EMBL" id="QFOZ01000003">
    <property type="protein sequence ID" value="PZP89259.1"/>
    <property type="molecule type" value="Genomic_DNA"/>
</dbReference>
<evidence type="ECO:0000256" key="1">
    <source>
        <dbReference type="ARBA" id="ARBA00006102"/>
    </source>
</evidence>
<evidence type="ECO:0000313" key="5">
    <source>
        <dbReference type="Proteomes" id="UP000248606"/>
    </source>
</evidence>
<protein>
    <submittedName>
        <fullName evidence="4">Methylmalonyl-CoA carboxyltransferase</fullName>
    </submittedName>
</protein>
<comment type="similarity">
    <text evidence="1">Belongs to the AccD/PCCB family.</text>
</comment>
<comment type="caution">
    <text evidence="4">The sequence shown here is derived from an EMBL/GenBank/DDBJ whole genome shotgun (WGS) entry which is preliminary data.</text>
</comment>
<dbReference type="AlphaFoldDB" id="A0A2W5KIK8"/>
<organism evidence="4 5">
    <name type="scientific">Lawsonella clevelandensis</name>
    <dbReference type="NCBI Taxonomy" id="1528099"/>
    <lineage>
        <taxon>Bacteria</taxon>
        <taxon>Bacillati</taxon>
        <taxon>Actinomycetota</taxon>
        <taxon>Actinomycetes</taxon>
        <taxon>Mycobacteriales</taxon>
        <taxon>Lawsonellaceae</taxon>
        <taxon>Lawsonella</taxon>
    </lineage>
</organism>
<dbReference type="GO" id="GO:0009317">
    <property type="term" value="C:acetyl-CoA carboxylase complex"/>
    <property type="evidence" value="ECO:0007669"/>
    <property type="project" value="TreeGrafter"/>
</dbReference>
<evidence type="ECO:0000313" key="4">
    <source>
        <dbReference type="EMBL" id="PZP89259.1"/>
    </source>
</evidence>
<dbReference type="PANTHER" id="PTHR43842:SF2">
    <property type="entry name" value="PROPIONYL-COA CARBOXYLASE BETA CHAIN, MITOCHONDRIAL"/>
    <property type="match status" value="1"/>
</dbReference>
<dbReference type="PANTHER" id="PTHR43842">
    <property type="entry name" value="PROPIONYL-COA CARBOXYLASE BETA CHAIN"/>
    <property type="match status" value="1"/>
</dbReference>
<dbReference type="Proteomes" id="UP000248606">
    <property type="component" value="Unassembled WGS sequence"/>
</dbReference>
<dbReference type="SUPFAM" id="SSF52096">
    <property type="entry name" value="ClpP/crotonase"/>
    <property type="match status" value="2"/>
</dbReference>
<evidence type="ECO:0000259" key="3">
    <source>
        <dbReference type="PROSITE" id="PS50989"/>
    </source>
</evidence>
<dbReference type="InterPro" id="IPR034733">
    <property type="entry name" value="AcCoA_carboxyl_beta"/>
</dbReference>
<name>A0A2W5KIK8_9ACTN</name>
<dbReference type="InterPro" id="IPR011763">
    <property type="entry name" value="COA_CT_C"/>
</dbReference>
<dbReference type="Pfam" id="PF01039">
    <property type="entry name" value="Carboxyl_trans"/>
    <property type="match status" value="1"/>
</dbReference>